<keyword evidence="1" id="KW-0413">Isomerase</keyword>
<organism evidence="1 2">
    <name type="scientific">Natrinema soli</name>
    <dbReference type="NCBI Taxonomy" id="1930624"/>
    <lineage>
        <taxon>Archaea</taxon>
        <taxon>Methanobacteriati</taxon>
        <taxon>Methanobacteriota</taxon>
        <taxon>Stenosarchaea group</taxon>
        <taxon>Halobacteria</taxon>
        <taxon>Halobacteriales</taxon>
        <taxon>Natrialbaceae</taxon>
        <taxon>Natrinema</taxon>
    </lineage>
</organism>
<dbReference type="SUPFAM" id="SSF55120">
    <property type="entry name" value="Pseudouridine synthase"/>
    <property type="match status" value="1"/>
</dbReference>
<dbReference type="Gene3D" id="3.30.2350.20">
    <property type="entry name" value="TruD, catalytic domain"/>
    <property type="match status" value="1"/>
</dbReference>
<sequence length="95" mass="10273">GRAFVTAPLVGTETNLADGEQGEIERAVLDDLGLEPADFDLPGEFHSTGTRRAMLLRTDLSLEAEPLTLEFALPKGSYATVVLREYLKVDPVDLG</sequence>
<feature type="non-terminal residue" evidence="1">
    <location>
        <position position="1"/>
    </location>
</feature>
<protein>
    <submittedName>
        <fullName evidence="1">tRNA pseudouridine(13) synthase TruD</fullName>
        <ecNumber evidence="1">5.4.99.27</ecNumber>
    </submittedName>
</protein>
<evidence type="ECO:0000313" key="2">
    <source>
        <dbReference type="Proteomes" id="UP001596383"/>
    </source>
</evidence>
<proteinExistence type="predicted"/>
<name>A0ABD5SXA1_9EURY</name>
<keyword evidence="2" id="KW-1185">Reference proteome</keyword>
<dbReference type="EMBL" id="JBHSWV010000789">
    <property type="protein sequence ID" value="MFC6769622.1"/>
    <property type="molecule type" value="Genomic_DNA"/>
</dbReference>
<dbReference type="GO" id="GO:0160150">
    <property type="term" value="F:tRNA pseudouridine(13) synthase activity"/>
    <property type="evidence" value="ECO:0007669"/>
    <property type="project" value="UniProtKB-EC"/>
</dbReference>
<dbReference type="Pfam" id="PF01142">
    <property type="entry name" value="TruD"/>
    <property type="match status" value="1"/>
</dbReference>
<dbReference type="InterPro" id="IPR042214">
    <property type="entry name" value="TruD_catalytic"/>
</dbReference>
<dbReference type="AlphaFoldDB" id="A0ABD5SXA1"/>
<dbReference type="EC" id="5.4.99.27" evidence="1"/>
<evidence type="ECO:0000313" key="1">
    <source>
        <dbReference type="EMBL" id="MFC6769622.1"/>
    </source>
</evidence>
<comment type="caution">
    <text evidence="1">The sequence shown here is derived from an EMBL/GenBank/DDBJ whole genome shotgun (WGS) entry which is preliminary data.</text>
</comment>
<dbReference type="InterPro" id="IPR001656">
    <property type="entry name" value="PsdUridine_synth_TruD"/>
</dbReference>
<accession>A0ABD5SXA1</accession>
<dbReference type="Proteomes" id="UP001596383">
    <property type="component" value="Unassembled WGS sequence"/>
</dbReference>
<gene>
    <name evidence="1" type="primary">truD</name>
    <name evidence="1" type="ORF">ACFQE6_32665</name>
</gene>
<dbReference type="InterPro" id="IPR020103">
    <property type="entry name" value="PsdUridine_synth_cat_dom_sf"/>
</dbReference>
<dbReference type="RefSeq" id="WP_273742250.1">
    <property type="nucleotide sequence ID" value="NZ_JAQIVI010000789.1"/>
</dbReference>
<reference evidence="1 2" key="1">
    <citation type="journal article" date="2019" name="Int. J. Syst. Evol. Microbiol.">
        <title>The Global Catalogue of Microorganisms (GCM) 10K type strain sequencing project: providing services to taxonomists for standard genome sequencing and annotation.</title>
        <authorList>
            <consortium name="The Broad Institute Genomics Platform"/>
            <consortium name="The Broad Institute Genome Sequencing Center for Infectious Disease"/>
            <person name="Wu L."/>
            <person name="Ma J."/>
        </authorList>
    </citation>
    <scope>NUCLEOTIDE SEQUENCE [LARGE SCALE GENOMIC DNA]</scope>
    <source>
        <strain evidence="1 2">LMG 29247</strain>
    </source>
</reference>